<organism evidence="2 3">
    <name type="scientific">Gnathostoma spinigerum</name>
    <dbReference type="NCBI Taxonomy" id="75299"/>
    <lineage>
        <taxon>Eukaryota</taxon>
        <taxon>Metazoa</taxon>
        <taxon>Ecdysozoa</taxon>
        <taxon>Nematoda</taxon>
        <taxon>Chromadorea</taxon>
        <taxon>Rhabditida</taxon>
        <taxon>Spirurina</taxon>
        <taxon>Gnathostomatomorpha</taxon>
        <taxon>Gnathostomatoidea</taxon>
        <taxon>Gnathostomatidae</taxon>
        <taxon>Gnathostoma</taxon>
    </lineage>
</organism>
<dbReference type="InterPro" id="IPR018625">
    <property type="entry name" value="Pet100"/>
</dbReference>
<keyword evidence="1" id="KW-1133">Transmembrane helix</keyword>
<sequence length="88" mass="10676">MGGWKLEASRFFILVAFPVASFWLFNQPNVFKTIMKNWKVPQSEEGDAAIKLFKETLNERRRKKEYENFLLQQMEFEEAKKYREEHNI</sequence>
<keyword evidence="1" id="KW-0812">Transmembrane</keyword>
<feature type="transmembrane region" description="Helical" evidence="1">
    <location>
        <begin position="6"/>
        <end position="25"/>
    </location>
</feature>
<dbReference type="Proteomes" id="UP001608902">
    <property type="component" value="Unassembled WGS sequence"/>
</dbReference>
<dbReference type="Pfam" id="PF09803">
    <property type="entry name" value="Pet100"/>
    <property type="match status" value="1"/>
</dbReference>
<protein>
    <submittedName>
        <fullName evidence="2">Uncharacterized protein</fullName>
    </submittedName>
</protein>
<keyword evidence="1" id="KW-0472">Membrane</keyword>
<proteinExistence type="predicted"/>
<comment type="caution">
    <text evidence="2">The sequence shown here is derived from an EMBL/GenBank/DDBJ whole genome shotgun (WGS) entry which is preliminary data.</text>
</comment>
<dbReference type="EMBL" id="JBGFUD010009630">
    <property type="protein sequence ID" value="MFH4982581.1"/>
    <property type="molecule type" value="Genomic_DNA"/>
</dbReference>
<name>A0ABD6ERW6_9BILA</name>
<gene>
    <name evidence="2" type="ORF">AB6A40_009290</name>
</gene>
<evidence type="ECO:0000313" key="2">
    <source>
        <dbReference type="EMBL" id="MFH4982581.1"/>
    </source>
</evidence>
<evidence type="ECO:0000313" key="3">
    <source>
        <dbReference type="Proteomes" id="UP001608902"/>
    </source>
</evidence>
<dbReference type="AlphaFoldDB" id="A0ABD6ERW6"/>
<accession>A0ABD6ERW6</accession>
<keyword evidence="3" id="KW-1185">Reference proteome</keyword>
<evidence type="ECO:0000256" key="1">
    <source>
        <dbReference type="SAM" id="Phobius"/>
    </source>
</evidence>
<reference evidence="2 3" key="1">
    <citation type="submission" date="2024-08" db="EMBL/GenBank/DDBJ databases">
        <title>Gnathostoma spinigerum genome.</title>
        <authorList>
            <person name="Gonzalez-Bertolin B."/>
            <person name="Monzon S."/>
            <person name="Zaballos A."/>
            <person name="Jimenez P."/>
            <person name="Dekumyoy P."/>
            <person name="Varona S."/>
            <person name="Cuesta I."/>
            <person name="Sumanam S."/>
            <person name="Adisakwattana P."/>
            <person name="Gasser R.B."/>
            <person name="Hernandez-Gonzalez A."/>
            <person name="Young N.D."/>
            <person name="Perteguer M.J."/>
        </authorList>
    </citation>
    <scope>NUCLEOTIDE SEQUENCE [LARGE SCALE GENOMIC DNA]</scope>
    <source>
        <strain evidence="2">AL3</strain>
        <tissue evidence="2">Liver</tissue>
    </source>
</reference>